<comment type="caution">
    <text evidence="1">The sequence shown here is derived from an EMBL/GenBank/DDBJ whole genome shotgun (WGS) entry which is preliminary data.</text>
</comment>
<name>A0AA42CIM9_9PROT</name>
<dbReference type="Proteomes" id="UP001165679">
    <property type="component" value="Unassembled WGS sequence"/>
</dbReference>
<gene>
    <name evidence="1" type="ORF">OL599_16025</name>
</gene>
<sequence length="330" mass="36862">MESLSADCLLRGGAVEYGMAARVHRSDDDHLFLVGGSNEVLRLYDSDGFDASVDVPAWRRRLAARDAFFRRLGIPWCQLLAPEKLSVYGDAVLRRLLGPGAVAPGQRLLDRVAHPALVYPADYLRLQRDKGYVVYPRTDSHWTALGALCAFQWIAPALGLHLDYAPFLELQPRRLCYHGDLWGDGHDGVPEDMFDRRVVPDSVARIHANPIVMLKERLGLENEMGLHIGSHVVYRNSAAQRPERVVLFGSSFSEYRADCSLLTFLAALFFREVHFVWSSALDLGFIERLAPDLALIEMPERFITACPDDAFDVEAYGAQAAQAWMAAHPG</sequence>
<keyword evidence="2" id="KW-1185">Reference proteome</keyword>
<accession>A0AA42CIM9</accession>
<organism evidence="1 2">
    <name type="scientific">Limobrevibacterium gyesilva</name>
    <dbReference type="NCBI Taxonomy" id="2991712"/>
    <lineage>
        <taxon>Bacteria</taxon>
        <taxon>Pseudomonadati</taxon>
        <taxon>Pseudomonadota</taxon>
        <taxon>Alphaproteobacteria</taxon>
        <taxon>Acetobacterales</taxon>
        <taxon>Acetobacteraceae</taxon>
        <taxon>Limobrevibacterium</taxon>
    </lineage>
</organism>
<dbReference type="RefSeq" id="WP_264714833.1">
    <property type="nucleotide sequence ID" value="NZ_JAPDNT010000015.1"/>
</dbReference>
<proteinExistence type="predicted"/>
<reference evidence="1" key="1">
    <citation type="submission" date="2022-09" db="EMBL/GenBank/DDBJ databases">
        <title>Rhodovastum sp. nov. RN2-1 isolated from soil in Seongnam, South Korea.</title>
        <authorList>
            <person name="Le N.T."/>
        </authorList>
    </citation>
    <scope>NUCLEOTIDE SEQUENCE</scope>
    <source>
        <strain evidence="1">RN2-1</strain>
    </source>
</reference>
<dbReference type="AlphaFoldDB" id="A0AA42CIM9"/>
<evidence type="ECO:0008006" key="3">
    <source>
        <dbReference type="Google" id="ProtNLM"/>
    </source>
</evidence>
<evidence type="ECO:0000313" key="1">
    <source>
        <dbReference type="EMBL" id="MCW3476087.1"/>
    </source>
</evidence>
<dbReference type="EMBL" id="JAPDNT010000015">
    <property type="protein sequence ID" value="MCW3476087.1"/>
    <property type="molecule type" value="Genomic_DNA"/>
</dbReference>
<reference evidence="1" key="2">
    <citation type="submission" date="2022-10" db="EMBL/GenBank/DDBJ databases">
        <authorList>
            <person name="Trinh H.N."/>
        </authorList>
    </citation>
    <scope>NUCLEOTIDE SEQUENCE</scope>
    <source>
        <strain evidence="1">RN2-1</strain>
    </source>
</reference>
<evidence type="ECO:0000313" key="2">
    <source>
        <dbReference type="Proteomes" id="UP001165679"/>
    </source>
</evidence>
<protein>
    <recommendedName>
        <fullName evidence="3">AlgX/AlgJ SGNH hydrolase-like domain-containing protein</fullName>
    </recommendedName>
</protein>